<sequence>MDQKLFFKNHF</sequence>
<evidence type="ECO:0000313" key="2">
    <source>
        <dbReference type="Proteomes" id="UP000672032"/>
    </source>
</evidence>
<accession>A0A8A3P7I7</accession>
<evidence type="ECO:0000313" key="1">
    <source>
        <dbReference type="EMBL" id="QSZ31956.1"/>
    </source>
</evidence>
<dbReference type="EMBL" id="CP063406">
    <property type="protein sequence ID" value="QSZ31956.1"/>
    <property type="molecule type" value="Genomic_DNA"/>
</dbReference>
<dbReference type="Proteomes" id="UP000672032">
    <property type="component" value="Chromosome 2"/>
</dbReference>
<proteinExistence type="predicted"/>
<organism evidence="1 2">
    <name type="scientific">Monilinia vaccinii-corymbosi</name>
    <dbReference type="NCBI Taxonomy" id="61207"/>
    <lineage>
        <taxon>Eukaryota</taxon>
        <taxon>Fungi</taxon>
        <taxon>Dikarya</taxon>
        <taxon>Ascomycota</taxon>
        <taxon>Pezizomycotina</taxon>
        <taxon>Leotiomycetes</taxon>
        <taxon>Helotiales</taxon>
        <taxon>Sclerotiniaceae</taxon>
        <taxon>Monilinia</taxon>
    </lineage>
</organism>
<reference evidence="1" key="1">
    <citation type="submission" date="2020-10" db="EMBL/GenBank/DDBJ databases">
        <title>Genome Sequence of Monilinia vaccinii-corymbosi Sheds Light on Mummy Berry Disease Infection of Blueberry and Mating Type.</title>
        <authorList>
            <person name="Yow A.G."/>
            <person name="Zhang Y."/>
            <person name="Bansal K."/>
            <person name="Eacker S.M."/>
            <person name="Sullivan S."/>
            <person name="Liachko I."/>
            <person name="Cubeta M.A."/>
            <person name="Rollins J.A."/>
            <person name="Ashrafi H."/>
        </authorList>
    </citation>
    <scope>NUCLEOTIDE SEQUENCE</scope>
    <source>
        <strain evidence="1">RL-1</strain>
    </source>
</reference>
<gene>
    <name evidence="1" type="ORF">DSL72_001525</name>
</gene>
<protein>
    <submittedName>
        <fullName evidence="1">Uncharacterized protein</fullName>
    </submittedName>
</protein>
<keyword evidence="2" id="KW-1185">Reference proteome</keyword>
<name>A0A8A3P7I7_9HELO</name>